<keyword evidence="2" id="KW-1185">Reference proteome</keyword>
<dbReference type="InterPro" id="IPR049249">
    <property type="entry name" value="DUF6882"/>
</dbReference>
<accession>A0A8J7FLC0</accession>
<dbReference type="Pfam" id="PF21813">
    <property type="entry name" value="DUF6882"/>
    <property type="match status" value="1"/>
</dbReference>
<dbReference type="AlphaFoldDB" id="A0A8J7FLC0"/>
<dbReference type="RefSeq" id="WP_194114861.1">
    <property type="nucleotide sequence ID" value="NZ_JADFUA010000001.1"/>
</dbReference>
<proteinExistence type="predicted"/>
<comment type="caution">
    <text evidence="1">The sequence shown here is derived from an EMBL/GenBank/DDBJ whole genome shotgun (WGS) entry which is preliminary data.</text>
</comment>
<evidence type="ECO:0000313" key="2">
    <source>
        <dbReference type="Proteomes" id="UP000604481"/>
    </source>
</evidence>
<name>A0A8J7FLC0_9NEIS</name>
<dbReference type="EMBL" id="JADFUA010000001">
    <property type="protein sequence ID" value="MBE9608371.1"/>
    <property type="molecule type" value="Genomic_DNA"/>
</dbReference>
<dbReference type="Proteomes" id="UP000604481">
    <property type="component" value="Unassembled WGS sequence"/>
</dbReference>
<sequence>MQPIDWSAWSRDAVKQMQARNARWQEHWQLKGAAYQWDLDTATLTFTTPQRQVMAELCVAGTLVEYDEFLWGWANDTLPAAATAPLKGVYDFGDTHDLSLLTDFLIPGGHAQALECLALAARVLDAAGVFIDQCDGVKLYFILRHFREIRPQ</sequence>
<organism evidence="1 2">
    <name type="scientific">Chitinilyticum piscinae</name>
    <dbReference type="NCBI Taxonomy" id="2866724"/>
    <lineage>
        <taxon>Bacteria</taxon>
        <taxon>Pseudomonadati</taxon>
        <taxon>Pseudomonadota</taxon>
        <taxon>Betaproteobacteria</taxon>
        <taxon>Neisseriales</taxon>
        <taxon>Chitinibacteraceae</taxon>
        <taxon>Chitinilyticum</taxon>
    </lineage>
</organism>
<gene>
    <name evidence="1" type="ORF">INR99_03320</name>
</gene>
<protein>
    <submittedName>
        <fullName evidence="1">Uncharacterized protein</fullName>
    </submittedName>
</protein>
<reference evidence="1 2" key="1">
    <citation type="submission" date="2020-10" db="EMBL/GenBank/DDBJ databases">
        <title>The genome sequence of Chitinilyticum litopenaei 4Y14.</title>
        <authorList>
            <person name="Liu Y."/>
        </authorList>
    </citation>
    <scope>NUCLEOTIDE SEQUENCE [LARGE SCALE GENOMIC DNA]</scope>
    <source>
        <strain evidence="1 2">4Y14</strain>
    </source>
</reference>
<evidence type="ECO:0000313" key="1">
    <source>
        <dbReference type="EMBL" id="MBE9608371.1"/>
    </source>
</evidence>